<evidence type="ECO:0000313" key="2">
    <source>
        <dbReference type="EMBL" id="QIH44059.1"/>
    </source>
</evidence>
<dbReference type="Proteomes" id="UP000503003">
    <property type="component" value="Chromosome 2"/>
</dbReference>
<proteinExistence type="predicted"/>
<name>A0A6G7CPQ0_9VIBR</name>
<dbReference type="AlphaFoldDB" id="A0A6G7CPQ0"/>
<organism evidence="2 3">
    <name type="scientific">Vibrio ziniensis</name>
    <dbReference type="NCBI Taxonomy" id="2711221"/>
    <lineage>
        <taxon>Bacteria</taxon>
        <taxon>Pseudomonadati</taxon>
        <taxon>Pseudomonadota</taxon>
        <taxon>Gammaproteobacteria</taxon>
        <taxon>Vibrionales</taxon>
        <taxon>Vibrionaceae</taxon>
        <taxon>Vibrio</taxon>
    </lineage>
</organism>
<sequence>MKRYGTTSPLLLLGALMSTHAQASGSQVDIELGCVTVANKDVSIKTGDCNTRRVETVERVKVVKVVEEDHYYGHPVHGKHPGKKKGHNKETYILVPVDKHKH</sequence>
<feature type="chain" id="PRO_5026065249" evidence="1">
    <location>
        <begin position="24"/>
        <end position="102"/>
    </location>
</feature>
<protein>
    <submittedName>
        <fullName evidence="2">Uncharacterized protein</fullName>
    </submittedName>
</protein>
<keyword evidence="1" id="KW-0732">Signal</keyword>
<evidence type="ECO:0000256" key="1">
    <source>
        <dbReference type="SAM" id="SignalP"/>
    </source>
</evidence>
<dbReference type="RefSeq" id="WP_165313721.1">
    <property type="nucleotide sequence ID" value="NZ_CP049332.1"/>
</dbReference>
<dbReference type="EMBL" id="CP049332">
    <property type="protein sequence ID" value="QIH44059.1"/>
    <property type="molecule type" value="Genomic_DNA"/>
</dbReference>
<feature type="signal peptide" evidence="1">
    <location>
        <begin position="1"/>
        <end position="23"/>
    </location>
</feature>
<evidence type="ECO:0000313" key="3">
    <source>
        <dbReference type="Proteomes" id="UP000503003"/>
    </source>
</evidence>
<dbReference type="KEGG" id="vzi:G5S32_19000"/>
<reference evidence="2 3" key="1">
    <citation type="submission" date="2020-02" db="EMBL/GenBank/DDBJ databases">
        <title>A complete genome of a marine bacterium Vibrio sp. ZWAL4003 isolated from the mangrove sediment with the ability to degrade polysaccharides.</title>
        <authorList>
            <person name="Wu J."/>
            <person name="Qu W."/>
            <person name="Zeng R."/>
        </authorList>
    </citation>
    <scope>NUCLEOTIDE SEQUENCE [LARGE SCALE GENOMIC DNA]</scope>
    <source>
        <strain evidence="2 3">ZWAL4003</strain>
    </source>
</reference>
<accession>A0A6G7CPQ0</accession>
<keyword evidence="3" id="KW-1185">Reference proteome</keyword>
<gene>
    <name evidence="2" type="ORF">G5S32_19000</name>
</gene>